<keyword evidence="11" id="KW-1185">Reference proteome</keyword>
<keyword evidence="9" id="KW-0732">Signal</keyword>
<feature type="compositionally biased region" description="Basic and acidic residues" evidence="8">
    <location>
        <begin position="530"/>
        <end position="551"/>
    </location>
</feature>
<comment type="subcellular location">
    <subcellularLocation>
        <location evidence="1 7">Mitochondrion</location>
    </subcellularLocation>
</comment>
<dbReference type="GO" id="GO:0005739">
    <property type="term" value="C:mitochondrion"/>
    <property type="evidence" value="ECO:0007669"/>
    <property type="project" value="UniProtKB-SubCell"/>
</dbReference>
<dbReference type="Proteomes" id="UP000239649">
    <property type="component" value="Unassembled WGS sequence"/>
</dbReference>
<evidence type="ECO:0000256" key="8">
    <source>
        <dbReference type="SAM" id="MobiDB-lite"/>
    </source>
</evidence>
<keyword evidence="5 7" id="KW-0496">Mitochondrion</keyword>
<evidence type="ECO:0000256" key="6">
    <source>
        <dbReference type="ARBA" id="ARBA00048612"/>
    </source>
</evidence>
<gene>
    <name evidence="10" type="ORF">C2E20_8730</name>
</gene>
<evidence type="ECO:0000313" key="11">
    <source>
        <dbReference type="Proteomes" id="UP000239649"/>
    </source>
</evidence>
<dbReference type="EMBL" id="LHPF02000052">
    <property type="protein sequence ID" value="PSC67611.1"/>
    <property type="molecule type" value="Genomic_DNA"/>
</dbReference>
<dbReference type="InterPro" id="IPR038375">
    <property type="entry name" value="NDUFAF7_sf"/>
</dbReference>
<dbReference type="STRING" id="554055.A0A2P6V0J0"/>
<dbReference type="PANTHER" id="PTHR12049">
    <property type="entry name" value="PROTEIN ARGININE METHYLTRANSFERASE NDUFAF7, MITOCHONDRIAL"/>
    <property type="match status" value="1"/>
</dbReference>
<dbReference type="PANTHER" id="PTHR12049:SF5">
    <property type="entry name" value="PROTEIN ARGININE METHYLTRANSFERASE NDUFAF7 HOMOLOG, MITOCHONDRIAL"/>
    <property type="match status" value="1"/>
</dbReference>
<comment type="similarity">
    <text evidence="2 7">Belongs to the NDUFAF7 family.</text>
</comment>
<dbReference type="AlphaFoldDB" id="A0A2P6V0J0"/>
<comment type="function">
    <text evidence="7">Arginine methyltransferase involved in the assembly or stability of mitochondrial NADH:ubiquinone oxidoreductase complex (complex I).</text>
</comment>
<comment type="catalytic activity">
    <reaction evidence="6 7">
        <text>L-arginyl-[protein] + 2 S-adenosyl-L-methionine = N(omega),N(omega)'-dimethyl-L-arginyl-[protein] + 2 S-adenosyl-L-homocysteine + 2 H(+)</text>
        <dbReference type="Rhea" id="RHEA:48108"/>
        <dbReference type="Rhea" id="RHEA-COMP:10532"/>
        <dbReference type="Rhea" id="RHEA-COMP:11992"/>
        <dbReference type="ChEBI" id="CHEBI:15378"/>
        <dbReference type="ChEBI" id="CHEBI:29965"/>
        <dbReference type="ChEBI" id="CHEBI:57856"/>
        <dbReference type="ChEBI" id="CHEBI:59789"/>
        <dbReference type="ChEBI" id="CHEBI:88221"/>
        <dbReference type="EC" id="2.1.1.320"/>
    </reaction>
</comment>
<organism evidence="10 11">
    <name type="scientific">Micractinium conductrix</name>
    <dbReference type="NCBI Taxonomy" id="554055"/>
    <lineage>
        <taxon>Eukaryota</taxon>
        <taxon>Viridiplantae</taxon>
        <taxon>Chlorophyta</taxon>
        <taxon>core chlorophytes</taxon>
        <taxon>Trebouxiophyceae</taxon>
        <taxon>Chlorellales</taxon>
        <taxon>Chlorellaceae</taxon>
        <taxon>Chlorella clade</taxon>
        <taxon>Micractinium</taxon>
    </lineage>
</organism>
<dbReference type="InterPro" id="IPR003788">
    <property type="entry name" value="NDUFAF7"/>
</dbReference>
<evidence type="ECO:0000256" key="4">
    <source>
        <dbReference type="ARBA" id="ARBA00022679"/>
    </source>
</evidence>
<evidence type="ECO:0000256" key="7">
    <source>
        <dbReference type="RuleBase" id="RU364114"/>
    </source>
</evidence>
<evidence type="ECO:0000256" key="3">
    <source>
        <dbReference type="ARBA" id="ARBA00022603"/>
    </source>
</evidence>
<evidence type="ECO:0000313" key="10">
    <source>
        <dbReference type="EMBL" id="PSC67611.1"/>
    </source>
</evidence>
<dbReference type="InterPro" id="IPR029063">
    <property type="entry name" value="SAM-dependent_MTases_sf"/>
</dbReference>
<dbReference type="OrthoDB" id="17415at2759"/>
<feature type="region of interest" description="Disordered" evidence="8">
    <location>
        <begin position="505"/>
        <end position="554"/>
    </location>
</feature>
<comment type="caution">
    <text evidence="10">The sequence shown here is derived from an EMBL/GenBank/DDBJ whole genome shotgun (WGS) entry which is preliminary data.</text>
</comment>
<reference evidence="10 11" key="1">
    <citation type="journal article" date="2018" name="Plant J.">
        <title>Genome sequences of Chlorella sorokiniana UTEX 1602 and Micractinium conductrix SAG 241.80: implications to maltose excretion by a green alga.</title>
        <authorList>
            <person name="Arriola M.B."/>
            <person name="Velmurugan N."/>
            <person name="Zhang Y."/>
            <person name="Plunkett M.H."/>
            <person name="Hondzo H."/>
            <person name="Barney B.M."/>
        </authorList>
    </citation>
    <scope>NUCLEOTIDE SEQUENCE [LARGE SCALE GENOMIC DNA]</scope>
    <source>
        <strain evidence="10 11">SAG 241.80</strain>
    </source>
</reference>
<evidence type="ECO:0000256" key="5">
    <source>
        <dbReference type="ARBA" id="ARBA00023128"/>
    </source>
</evidence>
<protein>
    <recommendedName>
        <fullName evidence="7">Protein arginine methyltransferase NDUFAF7</fullName>
        <ecNumber evidence="7">2.1.1.320</ecNumber>
    </recommendedName>
</protein>
<sequence length="588" mass="61443">MATGQLRLLGAALRAAAGVPGAAAAANAGAVAAALQLLPAQLALAAATSKQGATTRGRGVPGIRSLHTSAPVAAAGLEPPLVPAAGSAVGPAVPPLPPGVQLVREFIHDSLYHPTDGYFSKQTATGATVVGSLPAPLDFRSFAGQTEYLQAVQAAYTQLQASWLTPVEIFHPHYARGIAACILQRWQALAAAKGLSGAEPPLTIYEIGGGTGTLARDILNWLREEHPDAYQHCTYACIEISPVLAAVQQQRVAQEAGHAARFSVRRHDAADAAAWAAADAAAAEAAAGGSDAAAAAAGGGAAAQPCFVVMCEVLDNLPHDRVWRDMGSDQWRQTLVAASDLYEDLPAWHTHHPSHEGQLFELTMPVSDPLIARCLAALTNVPRLEQARGTRGGGGLGLAAARAWRKLVGEATCDVRWLPTGCLQLLDTLHQARPNHTLVAADFDALPEVSVAGACAPLVATTVGGTTIDHGSYLVPRGSADIFFPTDFPLLCQLYRESAGEAARRRWRQRGATPPAPAAAPETTAGCLEPGERREAEVDHMSTGEFMRQHCPDPGATACRDGYNPLLQDYSNSAFFLGSSSSSSKQRE</sequence>
<accession>A0A2P6V0J0</accession>
<dbReference type="GO" id="GO:0035243">
    <property type="term" value="F:protein-arginine omega-N symmetric methyltransferase activity"/>
    <property type="evidence" value="ECO:0007669"/>
    <property type="project" value="UniProtKB-EC"/>
</dbReference>
<keyword evidence="4 7" id="KW-0808">Transferase</keyword>
<feature type="signal peptide" evidence="9">
    <location>
        <begin position="1"/>
        <end position="24"/>
    </location>
</feature>
<evidence type="ECO:0000256" key="2">
    <source>
        <dbReference type="ARBA" id="ARBA00005891"/>
    </source>
</evidence>
<evidence type="ECO:0000256" key="9">
    <source>
        <dbReference type="SAM" id="SignalP"/>
    </source>
</evidence>
<dbReference type="GO" id="GO:0032259">
    <property type="term" value="P:methylation"/>
    <property type="evidence" value="ECO:0007669"/>
    <property type="project" value="UniProtKB-KW"/>
</dbReference>
<feature type="chain" id="PRO_5015172016" description="Protein arginine methyltransferase NDUFAF7" evidence="9">
    <location>
        <begin position="25"/>
        <end position="588"/>
    </location>
</feature>
<keyword evidence="3 7" id="KW-0489">Methyltransferase</keyword>
<dbReference type="Pfam" id="PF02636">
    <property type="entry name" value="Methyltransf_28"/>
    <property type="match status" value="1"/>
</dbReference>
<evidence type="ECO:0000256" key="1">
    <source>
        <dbReference type="ARBA" id="ARBA00004173"/>
    </source>
</evidence>
<dbReference type="Gene3D" id="3.40.50.12710">
    <property type="match status" value="1"/>
</dbReference>
<name>A0A2P6V0J0_9CHLO</name>
<dbReference type="EC" id="2.1.1.320" evidence="7"/>
<dbReference type="SUPFAM" id="SSF53335">
    <property type="entry name" value="S-adenosyl-L-methionine-dependent methyltransferases"/>
    <property type="match status" value="1"/>
</dbReference>
<proteinExistence type="inferred from homology"/>